<proteinExistence type="predicted"/>
<comment type="caution">
    <text evidence="1">The sequence shown here is derived from an EMBL/GenBank/DDBJ whole genome shotgun (WGS) entry which is preliminary data.</text>
</comment>
<dbReference type="EMBL" id="BAAAZR010000030">
    <property type="protein sequence ID" value="GAA3831905.1"/>
    <property type="molecule type" value="Genomic_DNA"/>
</dbReference>
<evidence type="ECO:0000313" key="1">
    <source>
        <dbReference type="EMBL" id="GAA3831905.1"/>
    </source>
</evidence>
<keyword evidence="2" id="KW-1185">Reference proteome</keyword>
<protein>
    <recommendedName>
        <fullName evidence="3">CdiI immunity protein domain-containing protein</fullName>
    </recommendedName>
</protein>
<organism evidence="1 2">
    <name type="scientific">Sphaerisporangium flaviroseum</name>
    <dbReference type="NCBI Taxonomy" id="509199"/>
    <lineage>
        <taxon>Bacteria</taxon>
        <taxon>Bacillati</taxon>
        <taxon>Actinomycetota</taxon>
        <taxon>Actinomycetes</taxon>
        <taxon>Streptosporangiales</taxon>
        <taxon>Streptosporangiaceae</taxon>
        <taxon>Sphaerisporangium</taxon>
    </lineage>
</organism>
<gene>
    <name evidence="1" type="ORF">GCM10022226_61330</name>
</gene>
<sequence>MLSEIVPLLRKYPGMFGLDNTFSSMAAFLRGFDVGTDHQALDGFCEMLADKIGDGANMSWEYLVLRLAFPDNSQLWDKNRSRENNEEGLANDLLFDLLHEFIDSRVQ</sequence>
<accession>A0ABP7J0P8</accession>
<reference evidence="2" key="1">
    <citation type="journal article" date="2019" name="Int. J. Syst. Evol. Microbiol.">
        <title>The Global Catalogue of Microorganisms (GCM) 10K type strain sequencing project: providing services to taxonomists for standard genome sequencing and annotation.</title>
        <authorList>
            <consortium name="The Broad Institute Genomics Platform"/>
            <consortium name="The Broad Institute Genome Sequencing Center for Infectious Disease"/>
            <person name="Wu L."/>
            <person name="Ma J."/>
        </authorList>
    </citation>
    <scope>NUCLEOTIDE SEQUENCE [LARGE SCALE GENOMIC DNA]</scope>
    <source>
        <strain evidence="2">JCM 16908</strain>
    </source>
</reference>
<evidence type="ECO:0008006" key="3">
    <source>
        <dbReference type="Google" id="ProtNLM"/>
    </source>
</evidence>
<evidence type="ECO:0000313" key="2">
    <source>
        <dbReference type="Proteomes" id="UP001500888"/>
    </source>
</evidence>
<name>A0ABP7J0P8_9ACTN</name>
<dbReference type="Proteomes" id="UP001500888">
    <property type="component" value="Unassembled WGS sequence"/>
</dbReference>